<dbReference type="NCBIfam" id="NF007691">
    <property type="entry name" value="PRK10369.1"/>
    <property type="match status" value="1"/>
</dbReference>
<evidence type="ECO:0000256" key="8">
    <source>
        <dbReference type="ARBA" id="ARBA00023136"/>
    </source>
</evidence>
<dbReference type="PANTHER" id="PTHR43653:SF1">
    <property type="entry name" value="CYTOCHROME C-TYPE BIOGENESIS PROTEIN CCMF"/>
    <property type="match status" value="1"/>
</dbReference>
<comment type="similarity">
    <text evidence="2">Belongs to the CcmF/CycK/Ccl1/NrfE/CcsA family.</text>
</comment>
<feature type="transmembrane region" description="Helical" evidence="10">
    <location>
        <begin position="425"/>
        <end position="442"/>
    </location>
</feature>
<feature type="transmembrane region" description="Helical" evidence="10">
    <location>
        <begin position="351"/>
        <end position="373"/>
    </location>
</feature>
<feature type="domain" description="Cytochrome c assembly protein" evidence="11">
    <location>
        <begin position="89"/>
        <end position="295"/>
    </location>
</feature>
<keyword evidence="8 10" id="KW-0472">Membrane</keyword>
<evidence type="ECO:0000259" key="12">
    <source>
        <dbReference type="Pfam" id="PF16327"/>
    </source>
</evidence>
<dbReference type="PATRIC" id="fig|413882.6.peg.1709"/>
<dbReference type="Pfam" id="PF01578">
    <property type="entry name" value="Cytochrom_C_asm"/>
    <property type="match status" value="1"/>
</dbReference>
<keyword evidence="3" id="KW-1003">Cell membrane</keyword>
<evidence type="ECO:0000256" key="10">
    <source>
        <dbReference type="SAM" id="Phobius"/>
    </source>
</evidence>
<dbReference type="GO" id="GO:0015232">
    <property type="term" value="F:heme transmembrane transporter activity"/>
    <property type="evidence" value="ECO:0007669"/>
    <property type="project" value="InterPro"/>
</dbReference>
<feature type="transmembrane region" description="Helical" evidence="10">
    <location>
        <begin position="96"/>
        <end position="115"/>
    </location>
</feature>
<comment type="function">
    <text evidence="9">Required for the biogenesis of c-type cytochromes. Possible subunit of a heme lyase.</text>
</comment>
<feature type="transmembrane region" description="Helical" evidence="10">
    <location>
        <begin position="249"/>
        <end position="267"/>
    </location>
</feature>
<dbReference type="PANTHER" id="PTHR43653">
    <property type="entry name" value="CYTOCHROME C ASSEMBLY PROTEIN-RELATED"/>
    <property type="match status" value="1"/>
</dbReference>
<evidence type="ECO:0000256" key="2">
    <source>
        <dbReference type="ARBA" id="ARBA00009186"/>
    </source>
</evidence>
<dbReference type="RefSeq" id="WP_047194207.1">
    <property type="nucleotide sequence ID" value="NZ_CP011371.1"/>
</dbReference>
<sequence>MIAELGHYALILALCVAATAALLPLLGAERDAALALSVQRRGAALLFGLCLAAAASLTWSFVVNDFSVRYVAAHSHSTLPLTYRMAALWGSHEGSMLLWLVTLAGWTAVVAWRAVGLPDVMAVRVLGVLGAISTGLLLFVLLSSNPFLRLMPPPLDGRDLNALLQDPGMVFHPPALYLGYVGFAVPFAFAVAALWSGRLPPAWLRWLRPWVLLAWAALTLGIVLGSSWAYRVLGWGGWWFWDPVENASLLPWLAGLALLHAVCAAETREHFKRWVLLLAIACFGLSLIGTFIVRSGAITSVHAFATDPRRGLFILALLAACLGGALMLYAGRAHAIGGGRPFAPVSRESLLLSNTLLFSVATASVLLATLYPMALDALGAGKISVGAPYFEAVLVPLLAPAVFLMGVGPLAQWQKAPLPALARRLRWAFVASVSAALVAALVGRGGALIGVGFFLAAWVLASSMTGWLRRGSVPRSRAYWGMQLAHIGVGVFILGVTVVRGFQIEREVPLAVGDSAPVGDYVLRLDALEPFEAHNHGGVRAQLSVLREGEVTAVLKPESRTYRAQDMTVSTPAIHGTLWRDIYVAMGDRTGPQSWGLRLQYKPMIWWVWAGFLMMSAGGLLAACDRRYRLATTAPALQPAPGLSVASGEPR</sequence>
<dbReference type="Pfam" id="PF16327">
    <property type="entry name" value="CcmF_C"/>
    <property type="match status" value="1"/>
</dbReference>
<dbReference type="KEGG" id="pbh:AAW51_1629"/>
<dbReference type="InterPro" id="IPR003568">
    <property type="entry name" value="Cyt_c_biogenesis_CcmF"/>
</dbReference>
<evidence type="ECO:0000313" key="14">
    <source>
        <dbReference type="Proteomes" id="UP000035352"/>
    </source>
</evidence>
<keyword evidence="14" id="KW-1185">Reference proteome</keyword>
<evidence type="ECO:0000259" key="11">
    <source>
        <dbReference type="Pfam" id="PF01578"/>
    </source>
</evidence>
<keyword evidence="4" id="KW-0997">Cell inner membrane</keyword>
<accession>A0A0G3BP56</accession>
<dbReference type="InterPro" id="IPR003567">
    <property type="entry name" value="Cyt_c_biogenesis"/>
</dbReference>
<feature type="transmembrane region" description="Helical" evidence="10">
    <location>
        <begin position="207"/>
        <end position="229"/>
    </location>
</feature>
<evidence type="ECO:0000256" key="4">
    <source>
        <dbReference type="ARBA" id="ARBA00022519"/>
    </source>
</evidence>
<gene>
    <name evidence="13" type="primary">ccmF</name>
    <name evidence="13" type="ORF">AAW51_1629</name>
</gene>
<dbReference type="EMBL" id="CP011371">
    <property type="protein sequence ID" value="AKJ28320.1"/>
    <property type="molecule type" value="Genomic_DNA"/>
</dbReference>
<dbReference type="OrthoDB" id="9761451at2"/>
<proteinExistence type="inferred from homology"/>
<feature type="transmembrane region" description="Helical" evidence="10">
    <location>
        <begin position="175"/>
        <end position="195"/>
    </location>
</feature>
<feature type="transmembrane region" description="Helical" evidence="10">
    <location>
        <begin position="312"/>
        <end position="330"/>
    </location>
</feature>
<dbReference type="STRING" id="413882.AAW51_1629"/>
<dbReference type="AlphaFoldDB" id="A0A0G3BP56"/>
<evidence type="ECO:0000256" key="9">
    <source>
        <dbReference type="ARBA" id="ARBA00037230"/>
    </source>
</evidence>
<evidence type="ECO:0000256" key="5">
    <source>
        <dbReference type="ARBA" id="ARBA00022692"/>
    </source>
</evidence>
<dbReference type="NCBIfam" id="TIGR00353">
    <property type="entry name" value="nrfE"/>
    <property type="match status" value="1"/>
</dbReference>
<feature type="transmembrane region" description="Helical" evidence="10">
    <location>
        <begin position="6"/>
        <end position="26"/>
    </location>
</feature>
<feature type="domain" description="Cytochrome c-type biogenesis protein CcmF C-terminal" evidence="12">
    <location>
        <begin position="315"/>
        <end position="626"/>
    </location>
</feature>
<evidence type="ECO:0000256" key="6">
    <source>
        <dbReference type="ARBA" id="ARBA00022748"/>
    </source>
</evidence>
<name>A0A0G3BP56_9BURK</name>
<protein>
    <submittedName>
        <fullName evidence="13">Cytochrome C biogenesis protein</fullName>
    </submittedName>
</protein>
<dbReference type="GO" id="GO:0005886">
    <property type="term" value="C:plasma membrane"/>
    <property type="evidence" value="ECO:0007669"/>
    <property type="project" value="UniProtKB-SubCell"/>
</dbReference>
<evidence type="ECO:0000256" key="7">
    <source>
        <dbReference type="ARBA" id="ARBA00022989"/>
    </source>
</evidence>
<feature type="transmembrane region" description="Helical" evidence="10">
    <location>
        <begin position="480"/>
        <end position="502"/>
    </location>
</feature>
<organism evidence="13 14">
    <name type="scientific">Caldimonas brevitalea</name>
    <dbReference type="NCBI Taxonomy" id="413882"/>
    <lineage>
        <taxon>Bacteria</taxon>
        <taxon>Pseudomonadati</taxon>
        <taxon>Pseudomonadota</taxon>
        <taxon>Betaproteobacteria</taxon>
        <taxon>Burkholderiales</taxon>
        <taxon>Sphaerotilaceae</taxon>
        <taxon>Caldimonas</taxon>
    </lineage>
</organism>
<feature type="transmembrane region" description="Helical" evidence="10">
    <location>
        <begin position="604"/>
        <end position="624"/>
    </location>
</feature>
<feature type="transmembrane region" description="Helical" evidence="10">
    <location>
        <begin position="448"/>
        <end position="468"/>
    </location>
</feature>
<evidence type="ECO:0000256" key="3">
    <source>
        <dbReference type="ARBA" id="ARBA00022475"/>
    </source>
</evidence>
<dbReference type="InterPro" id="IPR032523">
    <property type="entry name" value="CcmF_C"/>
</dbReference>
<feature type="transmembrane region" description="Helical" evidence="10">
    <location>
        <begin position="42"/>
        <end position="62"/>
    </location>
</feature>
<evidence type="ECO:0000256" key="1">
    <source>
        <dbReference type="ARBA" id="ARBA00004429"/>
    </source>
</evidence>
<dbReference type="Proteomes" id="UP000035352">
    <property type="component" value="Chromosome"/>
</dbReference>
<reference evidence="13 14" key="1">
    <citation type="submission" date="2015-05" db="EMBL/GenBank/DDBJ databases">
        <authorList>
            <person name="Tang B."/>
            <person name="Yu Y."/>
        </authorList>
    </citation>
    <scope>NUCLEOTIDE SEQUENCE [LARGE SCALE GENOMIC DNA]</scope>
    <source>
        <strain evidence="13 14">DSM 7029</strain>
    </source>
</reference>
<dbReference type="InterPro" id="IPR002541">
    <property type="entry name" value="Cyt_c_assembly"/>
</dbReference>
<keyword evidence="7 10" id="KW-1133">Transmembrane helix</keyword>
<feature type="transmembrane region" description="Helical" evidence="10">
    <location>
        <begin position="122"/>
        <end position="142"/>
    </location>
</feature>
<evidence type="ECO:0000313" key="13">
    <source>
        <dbReference type="EMBL" id="AKJ28320.1"/>
    </source>
</evidence>
<dbReference type="PRINTS" id="PR01410">
    <property type="entry name" value="CCBIOGENESIS"/>
</dbReference>
<feature type="transmembrane region" description="Helical" evidence="10">
    <location>
        <begin position="274"/>
        <end position="292"/>
    </location>
</feature>
<keyword evidence="6" id="KW-0201">Cytochrome c-type biogenesis</keyword>
<keyword evidence="5 10" id="KW-0812">Transmembrane</keyword>
<dbReference type="GO" id="GO:0020037">
    <property type="term" value="F:heme binding"/>
    <property type="evidence" value="ECO:0007669"/>
    <property type="project" value="InterPro"/>
</dbReference>
<feature type="transmembrane region" description="Helical" evidence="10">
    <location>
        <begin position="393"/>
        <end position="413"/>
    </location>
</feature>
<dbReference type="GO" id="GO:0017004">
    <property type="term" value="P:cytochrome complex assembly"/>
    <property type="evidence" value="ECO:0007669"/>
    <property type="project" value="UniProtKB-KW"/>
</dbReference>
<dbReference type="PRINTS" id="PR01411">
    <property type="entry name" value="CCMFBIOGNSIS"/>
</dbReference>
<comment type="subcellular location">
    <subcellularLocation>
        <location evidence="1">Cell inner membrane</location>
        <topology evidence="1">Multi-pass membrane protein</topology>
    </subcellularLocation>
</comment>